<sequence>MHPVKYGAHHHLQQQQQQQFMADDNDSSSASVFFISNPQQQQQQESVFPYPLHSQQRQQHSGPVTHQLFQAQLQPFQRQKQQQPFSAVNFKLGLNENSGGKDVALPLNHRQNDATFGNP</sequence>
<accession>A0A9W7GPY4</accession>
<evidence type="ECO:0000256" key="1">
    <source>
        <dbReference type="SAM" id="MobiDB-lite"/>
    </source>
</evidence>
<dbReference type="EMBL" id="BSYR01000002">
    <property type="protein sequence ID" value="GMI63609.1"/>
    <property type="molecule type" value="Genomic_DNA"/>
</dbReference>
<evidence type="ECO:0000313" key="3">
    <source>
        <dbReference type="Proteomes" id="UP001165190"/>
    </source>
</evidence>
<gene>
    <name evidence="2" type="ORF">HRI_000030200</name>
</gene>
<feature type="compositionally biased region" description="Polar residues" evidence="1">
    <location>
        <begin position="27"/>
        <end position="38"/>
    </location>
</feature>
<reference evidence="2" key="1">
    <citation type="submission" date="2023-05" db="EMBL/GenBank/DDBJ databases">
        <title>Genome and transcriptome analyses reveal genes involved in the formation of fine ridges on petal epidermal cells in Hibiscus trionum.</title>
        <authorList>
            <person name="Koshimizu S."/>
            <person name="Masuda S."/>
            <person name="Ishii T."/>
            <person name="Shirasu K."/>
            <person name="Hoshino A."/>
            <person name="Arita M."/>
        </authorList>
    </citation>
    <scope>NUCLEOTIDE SEQUENCE</scope>
    <source>
        <strain evidence="2">Hamamatsu line</strain>
    </source>
</reference>
<protein>
    <submittedName>
        <fullName evidence="2">Uncharacterized protein</fullName>
    </submittedName>
</protein>
<name>A0A9W7GPY4_HIBTR</name>
<organism evidence="2 3">
    <name type="scientific">Hibiscus trionum</name>
    <name type="common">Flower of an hour</name>
    <dbReference type="NCBI Taxonomy" id="183268"/>
    <lineage>
        <taxon>Eukaryota</taxon>
        <taxon>Viridiplantae</taxon>
        <taxon>Streptophyta</taxon>
        <taxon>Embryophyta</taxon>
        <taxon>Tracheophyta</taxon>
        <taxon>Spermatophyta</taxon>
        <taxon>Magnoliopsida</taxon>
        <taxon>eudicotyledons</taxon>
        <taxon>Gunneridae</taxon>
        <taxon>Pentapetalae</taxon>
        <taxon>rosids</taxon>
        <taxon>malvids</taxon>
        <taxon>Malvales</taxon>
        <taxon>Malvaceae</taxon>
        <taxon>Malvoideae</taxon>
        <taxon>Hibiscus</taxon>
    </lineage>
</organism>
<comment type="caution">
    <text evidence="2">The sequence shown here is derived from an EMBL/GenBank/DDBJ whole genome shotgun (WGS) entry which is preliminary data.</text>
</comment>
<proteinExistence type="predicted"/>
<keyword evidence="3" id="KW-1185">Reference proteome</keyword>
<feature type="region of interest" description="Disordered" evidence="1">
    <location>
        <begin position="1"/>
        <end position="46"/>
    </location>
</feature>
<feature type="region of interest" description="Disordered" evidence="1">
    <location>
        <begin position="98"/>
        <end position="119"/>
    </location>
</feature>
<dbReference type="AlphaFoldDB" id="A0A9W7GPY4"/>
<evidence type="ECO:0000313" key="2">
    <source>
        <dbReference type="EMBL" id="GMI63609.1"/>
    </source>
</evidence>
<dbReference type="Proteomes" id="UP001165190">
    <property type="component" value="Unassembled WGS sequence"/>
</dbReference>